<name>A0A3S3QLH9_9GAMM</name>
<reference evidence="1 2" key="1">
    <citation type="submission" date="2018-11" db="EMBL/GenBank/DDBJ databases">
        <title>Photobacterium sp. BEI247 sp. nov., a marine bacterium isolated from Yongle Blue Hole in the South China Sea.</title>
        <authorList>
            <person name="Wang X."/>
        </authorList>
    </citation>
    <scope>NUCLEOTIDE SEQUENCE [LARGE SCALE GENOMIC DNA]</scope>
    <source>
        <strain evidence="2">BEI247</strain>
    </source>
</reference>
<gene>
    <name evidence="1" type="ORF">EDI28_25405</name>
</gene>
<dbReference type="EMBL" id="RJLM01000029">
    <property type="protein sequence ID" value="RWX52792.1"/>
    <property type="molecule type" value="Genomic_DNA"/>
</dbReference>
<dbReference type="Proteomes" id="UP000287563">
    <property type="component" value="Unassembled WGS sequence"/>
</dbReference>
<organism evidence="1 2">
    <name type="scientific">Photobacterium chitinilyticum</name>
    <dbReference type="NCBI Taxonomy" id="2485123"/>
    <lineage>
        <taxon>Bacteria</taxon>
        <taxon>Pseudomonadati</taxon>
        <taxon>Pseudomonadota</taxon>
        <taxon>Gammaproteobacteria</taxon>
        <taxon>Vibrionales</taxon>
        <taxon>Vibrionaceae</taxon>
        <taxon>Photobacterium</taxon>
    </lineage>
</organism>
<sequence>MNDFEVVCRAQIDGDFEGFDDEVLFKLNNGTYWVQSQYKYWYYYAYCPEVLILRRHGVYYLQVVGQNEIVPVAQISDVIESRINGDFNGWEGETSYQLTNGQVWQQSAYKYTYKYSHMPSVVIFNPGSGYVMQVAGTSTKVRRIQ</sequence>
<evidence type="ECO:0000313" key="2">
    <source>
        <dbReference type="Proteomes" id="UP000287563"/>
    </source>
</evidence>
<protein>
    <submittedName>
        <fullName evidence="1">Uncharacterized protein</fullName>
    </submittedName>
</protein>
<dbReference type="OrthoDB" id="4750212at2"/>
<dbReference type="RefSeq" id="WP_128786615.1">
    <property type="nucleotide sequence ID" value="NZ_RJLM01000029.1"/>
</dbReference>
<evidence type="ECO:0000313" key="1">
    <source>
        <dbReference type="EMBL" id="RWX52792.1"/>
    </source>
</evidence>
<accession>A0A3S3QLH9</accession>
<proteinExistence type="predicted"/>
<dbReference type="AlphaFoldDB" id="A0A3S3QLH9"/>
<keyword evidence="2" id="KW-1185">Reference proteome</keyword>
<comment type="caution">
    <text evidence="1">The sequence shown here is derived from an EMBL/GenBank/DDBJ whole genome shotgun (WGS) entry which is preliminary data.</text>
</comment>